<dbReference type="GO" id="GO:0005524">
    <property type="term" value="F:ATP binding"/>
    <property type="evidence" value="ECO:0007669"/>
    <property type="project" value="InterPro"/>
</dbReference>
<dbReference type="GO" id="GO:0003677">
    <property type="term" value="F:DNA binding"/>
    <property type="evidence" value="ECO:0007669"/>
    <property type="project" value="InterPro"/>
</dbReference>
<dbReference type="GO" id="GO:0016787">
    <property type="term" value="F:hydrolase activity"/>
    <property type="evidence" value="ECO:0007669"/>
    <property type="project" value="InterPro"/>
</dbReference>
<sequence>MKSFPTLPEKRLELEDLLAFYPTVDDKNIQTKITIKKEFNELASEPSEKLQGKYFKHQLLVQRLLQAYDDLFLFHDTGTGKSRILDLIGEHFRKNWKTNKKIQKVLVLVRSDILKSQIERQIVEACTDGTYDVGGDYPSSRKTAVRKKIKEWYRIVGYQKLARELERMDDTRIVDTFSGHLLFFDEVHNIRIDSVDSSGKGDKKMVYEQIYRLFHLPNNIKRVLATATPMINIVKEIGPLMNLILPKEKQFPIDFPYETANYEDYEPYFRGRVSYVRSLDTGINIRKIGIPVNEIPEYEYEGTFANPQIRVFPNYMSEFQNEAYLRASDSASAELKKKKTFYHSERQAANFVYPNGVWGSKGFRKYTQKLGNVYYPTPDFKKAISTIEGIRKLSVKVANMIEIVGKVKKGGVYIYDNFVEASGAITIALCFQAMGYEIFNESSSVFRRISASKSKRDGVKKEIRPQFKPKMRIGLFTGMTSTSTFESMIELMNSPENKHGDYLKVFITSPTGSEGISLNNVISIHISSGDWKYATPHQAKSRAIRATSHELLLEEKQKEFLAAGLDPALARVDVDVYFHGAISRGKPAQSIDAYLYTLAETKDRAIRRVQRFMKRVAVDSQIHYDRNVRADDQPGTIENDYLSGKPYEKHAHLSEETDYSTYDVHYIHEPVSKIITFLTTYFQSHFSITIEEMLCKIASETDIPPRLKYLHFALKQMIVERMPLTDRYGYSSYLEKDGDVLFITREFVQMDYPTSFMSYYTQNIIASCTNPLRKIKSNVALELQTQRLQEFKEKCMRTTGTLSFDDVTVDICAKLLEEELSNIHQNPKFKDDRPGFKDDRPGFKDDRPRFKETKISTHFSLRNMPQNRKPSNFYVLHEPITELRKLKAELIKKEQGRGRKPKFGIRKVKFKHYDPTHPYEWDEDTDKVCVHTLYTLQRTKTRYADKTRYFKVNGRIRILKTEETRGYPHSDPYSDPHSVRWRDATPEEAVVYSLWIQKELHWFKRFFEERSLVYGYYLGDHTLTIRNKIDEDPLAKEDKRKLKTGRVCNNITPPVLVKILEYLDVDPPKKISEDIVSEELLKTIVKTKGFHELEIEITEFDIHRLRYFASWILVSKSTMCKTIENTLKERDLLFRTL</sequence>
<evidence type="ECO:0000259" key="2">
    <source>
        <dbReference type="PROSITE" id="PS51192"/>
    </source>
</evidence>
<dbReference type="Gene3D" id="3.40.50.300">
    <property type="entry name" value="P-loop containing nucleotide triphosphate hydrolases"/>
    <property type="match status" value="1"/>
</dbReference>
<dbReference type="Pfam" id="PF04851">
    <property type="entry name" value="ResIII"/>
    <property type="match status" value="1"/>
</dbReference>
<dbReference type="InterPro" id="IPR006935">
    <property type="entry name" value="Helicase/UvrB_N"/>
</dbReference>
<feature type="region of interest" description="Disordered" evidence="1">
    <location>
        <begin position="827"/>
        <end position="849"/>
    </location>
</feature>
<gene>
    <name evidence="3" type="ORF">LCPAC304_05980</name>
</gene>
<keyword evidence="3" id="KW-0067">ATP-binding</keyword>
<name>A0A481ZC58_9VIRU</name>
<dbReference type="GO" id="GO:0004386">
    <property type="term" value="F:helicase activity"/>
    <property type="evidence" value="ECO:0007669"/>
    <property type="project" value="UniProtKB-KW"/>
</dbReference>
<feature type="compositionally biased region" description="Basic and acidic residues" evidence="1">
    <location>
        <begin position="828"/>
        <end position="849"/>
    </location>
</feature>
<dbReference type="InterPro" id="IPR027417">
    <property type="entry name" value="P-loop_NTPase"/>
</dbReference>
<reference evidence="3" key="1">
    <citation type="journal article" date="2019" name="MBio">
        <title>Virus Genomes from Deep Sea Sediments Expand the Ocean Megavirome and Support Independent Origins of Viral Gigantism.</title>
        <authorList>
            <person name="Backstrom D."/>
            <person name="Yutin N."/>
            <person name="Jorgensen S.L."/>
            <person name="Dharamshi J."/>
            <person name="Homa F."/>
            <person name="Zaremba-Niedwiedzka K."/>
            <person name="Spang A."/>
            <person name="Wolf Y.I."/>
            <person name="Koonin E.V."/>
            <person name="Ettema T.J."/>
        </authorList>
    </citation>
    <scope>NUCLEOTIDE SEQUENCE</scope>
</reference>
<dbReference type="InterPro" id="IPR014001">
    <property type="entry name" value="Helicase_ATP-bd"/>
</dbReference>
<dbReference type="SUPFAM" id="SSF52540">
    <property type="entry name" value="P-loop containing nucleoside triphosphate hydrolases"/>
    <property type="match status" value="2"/>
</dbReference>
<evidence type="ECO:0000313" key="3">
    <source>
        <dbReference type="EMBL" id="QBK92251.1"/>
    </source>
</evidence>
<evidence type="ECO:0000256" key="1">
    <source>
        <dbReference type="SAM" id="MobiDB-lite"/>
    </source>
</evidence>
<keyword evidence="3" id="KW-0378">Hydrolase</keyword>
<organism evidence="3">
    <name type="scientific">Pithovirus LCPAC304</name>
    <dbReference type="NCBI Taxonomy" id="2506594"/>
    <lineage>
        <taxon>Viruses</taxon>
        <taxon>Pithoviruses</taxon>
    </lineage>
</organism>
<keyword evidence="3" id="KW-0547">Nucleotide-binding</keyword>
<proteinExistence type="predicted"/>
<accession>A0A481ZC58</accession>
<keyword evidence="3" id="KW-0347">Helicase</keyword>
<dbReference type="PROSITE" id="PS51192">
    <property type="entry name" value="HELICASE_ATP_BIND_1"/>
    <property type="match status" value="1"/>
</dbReference>
<dbReference type="SMART" id="SM00487">
    <property type="entry name" value="DEXDc"/>
    <property type="match status" value="1"/>
</dbReference>
<feature type="domain" description="Helicase ATP-binding" evidence="2">
    <location>
        <begin position="62"/>
        <end position="247"/>
    </location>
</feature>
<protein>
    <submittedName>
        <fullName evidence="3">DEAD/SNF2-like helicase</fullName>
    </submittedName>
</protein>
<dbReference type="EMBL" id="MK500570">
    <property type="protein sequence ID" value="QBK92251.1"/>
    <property type="molecule type" value="Genomic_DNA"/>
</dbReference>